<sequence>MRTLLVYPRFPDTFWSFRYALQFIHKKASSPPLGLLTVAALLPEDWQLRLVDLNTRLLTDEDIAWADMVMISAMVVQRQSTREVITRCKAAGKCVVAGGPLFLGEWQDFPEVDHFVLNEGELTVPLFLEDLQRGVPQRVYSTSDFADMSQSPVPRWDLLETRYYDSLSIQYSRGCPFNCDFCNVTAMLGHRPRTKSADQIVAELDAMYRLGWRRNIFFVDDNFIGNRKQIKEEILPALIEWRKGKKGCHFITEASINLADDPGLMEMMVEAGFTSVFVGIETPAEESLVECHKGQNLRRNLAESVRRLQRFGLQVMGGFIVGFDNDRPGIFQQQLEFIQKTGIVTAMVGMLQAPFGTKLYQRLEEEGRLLLEMSGSNTDGSTNILPKMGLDTLRAGYRQLIGELYSPKAFYERVRTFLENYNPPRLNVAIHWEEVYAFFASMWRLGVLGKERKEYWRLFFWTLWKYPRKFALAITFAIYGYHFRQVFQNQVKT</sequence>
<evidence type="ECO:0000313" key="7">
    <source>
        <dbReference type="EMBL" id="KPL76248.1"/>
    </source>
</evidence>
<dbReference type="RefSeq" id="WP_061919142.1">
    <property type="nucleotide sequence ID" value="NZ_DF967971.1"/>
</dbReference>
<keyword evidence="7" id="KW-0489">Methyltransferase</keyword>
<protein>
    <submittedName>
        <fullName evidence="7">Methyltransferase</fullName>
    </submittedName>
</protein>
<dbReference type="OrthoDB" id="9801659at2"/>
<dbReference type="InterPro" id="IPR025274">
    <property type="entry name" value="DUF4070"/>
</dbReference>
<reference evidence="7 8" key="1">
    <citation type="submission" date="2015-07" db="EMBL/GenBank/DDBJ databases">
        <title>Draft genome of Bellilinea caldifistulae DSM 17877.</title>
        <authorList>
            <person name="Hemp J."/>
            <person name="Ward L.M."/>
            <person name="Pace L.A."/>
            <person name="Fischer W.W."/>
        </authorList>
    </citation>
    <scope>NUCLEOTIDE SEQUENCE [LARGE SCALE GENOMIC DNA]</scope>
    <source>
        <strain evidence="7 8">GOMI-1</strain>
    </source>
</reference>
<dbReference type="GO" id="GO:0051539">
    <property type="term" value="F:4 iron, 4 sulfur cluster binding"/>
    <property type="evidence" value="ECO:0007669"/>
    <property type="project" value="UniProtKB-KW"/>
</dbReference>
<dbReference type="SUPFAM" id="SSF102114">
    <property type="entry name" value="Radical SAM enzymes"/>
    <property type="match status" value="1"/>
</dbReference>
<proteinExistence type="predicted"/>
<dbReference type="PROSITE" id="PS51918">
    <property type="entry name" value="RADICAL_SAM"/>
    <property type="match status" value="1"/>
</dbReference>
<dbReference type="InterPro" id="IPR051198">
    <property type="entry name" value="BchE-like"/>
</dbReference>
<keyword evidence="5" id="KW-0411">Iron-sulfur</keyword>
<evidence type="ECO:0000259" key="6">
    <source>
        <dbReference type="PROSITE" id="PS51918"/>
    </source>
</evidence>
<organism evidence="7 8">
    <name type="scientific">Bellilinea caldifistulae</name>
    <dbReference type="NCBI Taxonomy" id="360411"/>
    <lineage>
        <taxon>Bacteria</taxon>
        <taxon>Bacillati</taxon>
        <taxon>Chloroflexota</taxon>
        <taxon>Anaerolineae</taxon>
        <taxon>Anaerolineales</taxon>
        <taxon>Anaerolineaceae</taxon>
        <taxon>Bellilinea</taxon>
    </lineage>
</organism>
<dbReference type="InterPro" id="IPR034530">
    <property type="entry name" value="HpnP-like"/>
</dbReference>
<evidence type="ECO:0000256" key="5">
    <source>
        <dbReference type="ARBA" id="ARBA00023014"/>
    </source>
</evidence>
<gene>
    <name evidence="7" type="ORF">AC812_06075</name>
</gene>
<dbReference type="GO" id="GO:0008168">
    <property type="term" value="F:methyltransferase activity"/>
    <property type="evidence" value="ECO:0007669"/>
    <property type="project" value="UniProtKB-KW"/>
</dbReference>
<keyword evidence="3" id="KW-0479">Metal-binding</keyword>
<dbReference type="InterPro" id="IPR034466">
    <property type="entry name" value="Methyltransferase_Class_B"/>
</dbReference>
<dbReference type="Pfam" id="PF13282">
    <property type="entry name" value="DUF4070"/>
    <property type="match status" value="1"/>
</dbReference>
<dbReference type="InterPro" id="IPR023404">
    <property type="entry name" value="rSAM_horseshoe"/>
</dbReference>
<dbReference type="InterPro" id="IPR007197">
    <property type="entry name" value="rSAM"/>
</dbReference>
<comment type="caution">
    <text evidence="7">The sequence shown here is derived from an EMBL/GenBank/DDBJ whole genome shotgun (WGS) entry which is preliminary data.</text>
</comment>
<keyword evidence="4" id="KW-0408">Iron</keyword>
<dbReference type="InterPro" id="IPR006638">
    <property type="entry name" value="Elp3/MiaA/NifB-like_rSAM"/>
</dbReference>
<dbReference type="CDD" id="cd01335">
    <property type="entry name" value="Radical_SAM"/>
    <property type="match status" value="1"/>
</dbReference>
<dbReference type="SFLD" id="SFLDF00303">
    <property type="entry name" value="hopanoid_C2-methyltransferase"/>
    <property type="match status" value="1"/>
</dbReference>
<evidence type="ECO:0000256" key="2">
    <source>
        <dbReference type="ARBA" id="ARBA00022691"/>
    </source>
</evidence>
<dbReference type="Pfam" id="PF04055">
    <property type="entry name" value="Radical_SAM"/>
    <property type="match status" value="1"/>
</dbReference>
<dbReference type="GO" id="GO:0046872">
    <property type="term" value="F:metal ion binding"/>
    <property type="evidence" value="ECO:0007669"/>
    <property type="project" value="UniProtKB-KW"/>
</dbReference>
<dbReference type="GO" id="GO:0005829">
    <property type="term" value="C:cytosol"/>
    <property type="evidence" value="ECO:0007669"/>
    <property type="project" value="TreeGrafter"/>
</dbReference>
<comment type="cofactor">
    <cofactor evidence="1">
        <name>[4Fe-4S] cluster</name>
        <dbReference type="ChEBI" id="CHEBI:49883"/>
    </cofactor>
</comment>
<evidence type="ECO:0000256" key="4">
    <source>
        <dbReference type="ARBA" id="ARBA00023004"/>
    </source>
</evidence>
<dbReference type="AlphaFoldDB" id="A0A0P6XK19"/>
<dbReference type="SFLD" id="SFLDG01123">
    <property type="entry name" value="methyltransferase_(Class_B)"/>
    <property type="match status" value="1"/>
</dbReference>
<dbReference type="EMBL" id="LGHJ01000012">
    <property type="protein sequence ID" value="KPL76248.1"/>
    <property type="molecule type" value="Genomic_DNA"/>
</dbReference>
<keyword evidence="2" id="KW-0949">S-adenosyl-L-methionine</keyword>
<name>A0A0P6XK19_9CHLR</name>
<evidence type="ECO:0000256" key="3">
    <source>
        <dbReference type="ARBA" id="ARBA00022723"/>
    </source>
</evidence>
<evidence type="ECO:0000313" key="8">
    <source>
        <dbReference type="Proteomes" id="UP000050514"/>
    </source>
</evidence>
<dbReference type="PATRIC" id="fig|360411.5.peg.1338"/>
<dbReference type="GO" id="GO:0032259">
    <property type="term" value="P:methylation"/>
    <property type="evidence" value="ECO:0007669"/>
    <property type="project" value="UniProtKB-KW"/>
</dbReference>
<dbReference type="SFLD" id="SFLDG01082">
    <property type="entry name" value="B12-binding_domain_containing"/>
    <property type="match status" value="1"/>
</dbReference>
<accession>A0A0P6XK19</accession>
<dbReference type="STRING" id="360411.AC812_06075"/>
<dbReference type="Proteomes" id="UP000050514">
    <property type="component" value="Unassembled WGS sequence"/>
</dbReference>
<dbReference type="Gene3D" id="3.80.30.20">
    <property type="entry name" value="tm_1862 like domain"/>
    <property type="match status" value="1"/>
</dbReference>
<dbReference type="SFLD" id="SFLDS00029">
    <property type="entry name" value="Radical_SAM"/>
    <property type="match status" value="1"/>
</dbReference>
<dbReference type="SMART" id="SM00729">
    <property type="entry name" value="Elp3"/>
    <property type="match status" value="1"/>
</dbReference>
<dbReference type="InterPro" id="IPR058240">
    <property type="entry name" value="rSAM_sf"/>
</dbReference>
<feature type="domain" description="Radical SAM core" evidence="6">
    <location>
        <begin position="159"/>
        <end position="391"/>
    </location>
</feature>
<evidence type="ECO:0000256" key="1">
    <source>
        <dbReference type="ARBA" id="ARBA00001966"/>
    </source>
</evidence>
<dbReference type="PANTHER" id="PTHR43409">
    <property type="entry name" value="ANAEROBIC MAGNESIUM-PROTOPORPHYRIN IX MONOMETHYL ESTER CYCLASE-RELATED"/>
    <property type="match status" value="1"/>
</dbReference>
<dbReference type="Gene3D" id="3.40.50.280">
    <property type="entry name" value="Cobalamin-binding domain"/>
    <property type="match status" value="1"/>
</dbReference>
<dbReference type="PANTHER" id="PTHR43409:SF3">
    <property type="entry name" value="HYPOTHETICAL METHYLTRANSFERASE"/>
    <property type="match status" value="1"/>
</dbReference>
<keyword evidence="7" id="KW-0808">Transferase</keyword>
<keyword evidence="8" id="KW-1185">Reference proteome</keyword>